<dbReference type="Gene3D" id="1.10.287.130">
    <property type="match status" value="1"/>
</dbReference>
<keyword evidence="4" id="KW-1003">Cell membrane</keyword>
<dbReference type="Pfam" id="PF02518">
    <property type="entry name" value="HATPase_c"/>
    <property type="match status" value="1"/>
</dbReference>
<evidence type="ECO:0000256" key="14">
    <source>
        <dbReference type="SAM" id="Coils"/>
    </source>
</evidence>
<evidence type="ECO:0000256" key="10">
    <source>
        <dbReference type="ARBA" id="ARBA00022840"/>
    </source>
</evidence>
<dbReference type="InterPro" id="IPR003661">
    <property type="entry name" value="HisK_dim/P_dom"/>
</dbReference>
<keyword evidence="12" id="KW-0902">Two-component regulatory system</keyword>
<dbReference type="InterPro" id="IPR036890">
    <property type="entry name" value="HATPase_C_sf"/>
</dbReference>
<keyword evidence="5" id="KW-0597">Phosphoprotein</keyword>
<evidence type="ECO:0000256" key="1">
    <source>
        <dbReference type="ARBA" id="ARBA00000085"/>
    </source>
</evidence>
<keyword evidence="11 15" id="KW-1133">Transmembrane helix</keyword>
<dbReference type="InterPro" id="IPR004358">
    <property type="entry name" value="Sig_transdc_His_kin-like_C"/>
</dbReference>
<dbReference type="InterPro" id="IPR005467">
    <property type="entry name" value="His_kinase_dom"/>
</dbReference>
<keyword evidence="18" id="KW-1185">Reference proteome</keyword>
<dbReference type="RefSeq" id="WP_345594363.1">
    <property type="nucleotide sequence ID" value="NZ_BAABJG010000055.1"/>
</dbReference>
<feature type="domain" description="Histidine kinase" evidence="16">
    <location>
        <begin position="256"/>
        <end position="469"/>
    </location>
</feature>
<gene>
    <name evidence="17" type="ORF">ACFQ4B_07400</name>
</gene>
<evidence type="ECO:0000256" key="3">
    <source>
        <dbReference type="ARBA" id="ARBA00012438"/>
    </source>
</evidence>
<evidence type="ECO:0000256" key="8">
    <source>
        <dbReference type="ARBA" id="ARBA00022741"/>
    </source>
</evidence>
<keyword evidence="10" id="KW-0067">ATP-binding</keyword>
<keyword evidence="6" id="KW-0808">Transferase</keyword>
<dbReference type="InterPro" id="IPR050398">
    <property type="entry name" value="HssS/ArlS-like"/>
</dbReference>
<keyword evidence="9 17" id="KW-0418">Kinase</keyword>
<dbReference type="SUPFAM" id="SSF55874">
    <property type="entry name" value="ATPase domain of HSP90 chaperone/DNA topoisomerase II/histidine kinase"/>
    <property type="match status" value="1"/>
</dbReference>
<dbReference type="Proteomes" id="UP001597180">
    <property type="component" value="Unassembled WGS sequence"/>
</dbReference>
<dbReference type="SMART" id="SM00388">
    <property type="entry name" value="HisKA"/>
    <property type="match status" value="1"/>
</dbReference>
<comment type="caution">
    <text evidence="17">The sequence shown here is derived from an EMBL/GenBank/DDBJ whole genome shotgun (WGS) entry which is preliminary data.</text>
</comment>
<feature type="coiled-coil region" evidence="14">
    <location>
        <begin position="222"/>
        <end position="256"/>
    </location>
</feature>
<dbReference type="SUPFAM" id="SSF47384">
    <property type="entry name" value="Homodimeric domain of signal transducing histidine kinase"/>
    <property type="match status" value="1"/>
</dbReference>
<comment type="subcellular location">
    <subcellularLocation>
        <location evidence="2">Cell membrane</location>
        <topology evidence="2">Multi-pass membrane protein</topology>
    </subcellularLocation>
</comment>
<dbReference type="PANTHER" id="PTHR45528:SF1">
    <property type="entry name" value="SENSOR HISTIDINE KINASE CPXA"/>
    <property type="match status" value="1"/>
</dbReference>
<dbReference type="GO" id="GO:0016301">
    <property type="term" value="F:kinase activity"/>
    <property type="evidence" value="ECO:0007669"/>
    <property type="project" value="UniProtKB-KW"/>
</dbReference>
<keyword evidence="14" id="KW-0175">Coiled coil</keyword>
<keyword evidence="13 15" id="KW-0472">Membrane</keyword>
<feature type="transmembrane region" description="Helical" evidence="15">
    <location>
        <begin position="166"/>
        <end position="189"/>
    </location>
</feature>
<keyword evidence="7 15" id="KW-0812">Transmembrane</keyword>
<dbReference type="EC" id="2.7.13.3" evidence="3"/>
<dbReference type="InterPro" id="IPR003594">
    <property type="entry name" value="HATPase_dom"/>
</dbReference>
<evidence type="ECO:0000256" key="7">
    <source>
        <dbReference type="ARBA" id="ARBA00022692"/>
    </source>
</evidence>
<proteinExistence type="predicted"/>
<evidence type="ECO:0000256" key="13">
    <source>
        <dbReference type="ARBA" id="ARBA00023136"/>
    </source>
</evidence>
<evidence type="ECO:0000256" key="12">
    <source>
        <dbReference type="ARBA" id="ARBA00023012"/>
    </source>
</evidence>
<evidence type="ECO:0000256" key="11">
    <source>
        <dbReference type="ARBA" id="ARBA00022989"/>
    </source>
</evidence>
<evidence type="ECO:0000313" key="17">
    <source>
        <dbReference type="EMBL" id="MFD1219938.1"/>
    </source>
</evidence>
<evidence type="ECO:0000256" key="5">
    <source>
        <dbReference type="ARBA" id="ARBA00022553"/>
    </source>
</evidence>
<name>A0ABW3UG40_9BACL</name>
<reference evidence="18" key="1">
    <citation type="journal article" date="2019" name="Int. J. Syst. Evol. Microbiol.">
        <title>The Global Catalogue of Microorganisms (GCM) 10K type strain sequencing project: providing services to taxonomists for standard genome sequencing and annotation.</title>
        <authorList>
            <consortium name="The Broad Institute Genomics Platform"/>
            <consortium name="The Broad Institute Genome Sequencing Center for Infectious Disease"/>
            <person name="Wu L."/>
            <person name="Ma J."/>
        </authorList>
    </citation>
    <scope>NUCLEOTIDE SEQUENCE [LARGE SCALE GENOMIC DNA]</scope>
    <source>
        <strain evidence="18">CCUG 53270</strain>
    </source>
</reference>
<dbReference type="PROSITE" id="PS50109">
    <property type="entry name" value="HIS_KIN"/>
    <property type="match status" value="1"/>
</dbReference>
<dbReference type="CDD" id="cd00082">
    <property type="entry name" value="HisKA"/>
    <property type="match status" value="1"/>
</dbReference>
<keyword evidence="8" id="KW-0547">Nucleotide-binding</keyword>
<evidence type="ECO:0000313" key="18">
    <source>
        <dbReference type="Proteomes" id="UP001597180"/>
    </source>
</evidence>
<evidence type="ECO:0000259" key="16">
    <source>
        <dbReference type="PROSITE" id="PS50109"/>
    </source>
</evidence>
<feature type="transmembrane region" description="Helical" evidence="15">
    <location>
        <begin position="9"/>
        <end position="34"/>
    </location>
</feature>
<evidence type="ECO:0000256" key="9">
    <source>
        <dbReference type="ARBA" id="ARBA00022777"/>
    </source>
</evidence>
<organism evidence="17 18">
    <name type="scientific">Paenibacillus vulneris</name>
    <dbReference type="NCBI Taxonomy" id="1133364"/>
    <lineage>
        <taxon>Bacteria</taxon>
        <taxon>Bacillati</taxon>
        <taxon>Bacillota</taxon>
        <taxon>Bacilli</taxon>
        <taxon>Bacillales</taxon>
        <taxon>Paenibacillaceae</taxon>
        <taxon>Paenibacillus</taxon>
    </lineage>
</organism>
<evidence type="ECO:0000256" key="4">
    <source>
        <dbReference type="ARBA" id="ARBA00022475"/>
    </source>
</evidence>
<dbReference type="InterPro" id="IPR036097">
    <property type="entry name" value="HisK_dim/P_sf"/>
</dbReference>
<evidence type="ECO:0000256" key="15">
    <source>
        <dbReference type="SAM" id="Phobius"/>
    </source>
</evidence>
<dbReference type="Gene3D" id="3.30.565.10">
    <property type="entry name" value="Histidine kinase-like ATPase, C-terminal domain"/>
    <property type="match status" value="1"/>
</dbReference>
<evidence type="ECO:0000256" key="2">
    <source>
        <dbReference type="ARBA" id="ARBA00004651"/>
    </source>
</evidence>
<comment type="catalytic activity">
    <reaction evidence="1">
        <text>ATP + protein L-histidine = ADP + protein N-phospho-L-histidine.</text>
        <dbReference type="EC" id="2.7.13.3"/>
    </reaction>
</comment>
<protein>
    <recommendedName>
        <fullName evidence="3">histidine kinase</fullName>
        <ecNumber evidence="3">2.7.13.3</ecNumber>
    </recommendedName>
</protein>
<dbReference type="PRINTS" id="PR00344">
    <property type="entry name" value="BCTRLSENSOR"/>
</dbReference>
<sequence>MKWKLTGRFLVSVVLIVILVVFFNMVLLLGLLIAHSVIGSSLFNRSEASAETMTRNFAEQIVIANHQVSLTDEGQEVLLSNKAWIQVLDEDGRQVFSYLTPEGVKDKYSPLDIIQMYKYKEINSSTTVYIGEKSAENYKYSYFIGVENPFLSRFVLSIDYRHAGRLFNIVGILVLTLDGLIALFIGYLFSKRLTKPLHLLINGIKSLAGKDYSIHFTQPGIYKDVFINMNHLSEELQAHENERKAMDRMKEEWIANISHDIKTPLASIQGYAEIMKDREYQFSIDEMREYAGIIERKSTYLKEVIDDLNLSTRLKNKQWSLNIKNLNLVTLIRNVVIDTLNDARYSDRSIHFQYSQDIIMLELDEILMRRAISNLIYNSIVHNDEKVIIHVSVEQGPRTLIRIEDNGKGIKEEELGRIFDRYYRGTHTGELHKGSGLGMAIARDIIAAHGGEIQVSSQQGQGTRIQIVI</sequence>
<dbReference type="Pfam" id="PF00512">
    <property type="entry name" value="HisKA"/>
    <property type="match status" value="1"/>
</dbReference>
<dbReference type="EMBL" id="JBHTLU010000012">
    <property type="protein sequence ID" value="MFD1219938.1"/>
    <property type="molecule type" value="Genomic_DNA"/>
</dbReference>
<evidence type="ECO:0000256" key="6">
    <source>
        <dbReference type="ARBA" id="ARBA00022679"/>
    </source>
</evidence>
<accession>A0ABW3UG40</accession>
<dbReference type="PANTHER" id="PTHR45528">
    <property type="entry name" value="SENSOR HISTIDINE KINASE CPXA"/>
    <property type="match status" value="1"/>
</dbReference>
<dbReference type="CDD" id="cd00075">
    <property type="entry name" value="HATPase"/>
    <property type="match status" value="1"/>
</dbReference>
<dbReference type="SMART" id="SM00387">
    <property type="entry name" value="HATPase_c"/>
    <property type="match status" value="1"/>
</dbReference>